<feature type="compositionally biased region" description="Low complexity" evidence="1">
    <location>
        <begin position="65"/>
        <end position="81"/>
    </location>
</feature>
<dbReference type="AlphaFoldDB" id="A0A6G0R731"/>
<accession>A0A6G0R731</accession>
<dbReference type="EMBL" id="QXFY01001370">
    <property type="protein sequence ID" value="KAE9319623.1"/>
    <property type="molecule type" value="Genomic_DNA"/>
</dbReference>
<gene>
    <name evidence="2" type="ORF">PF008_g18227</name>
</gene>
<protein>
    <submittedName>
        <fullName evidence="2">Uncharacterized protein</fullName>
    </submittedName>
</protein>
<feature type="compositionally biased region" description="Low complexity" evidence="1">
    <location>
        <begin position="93"/>
        <end position="102"/>
    </location>
</feature>
<proteinExistence type="predicted"/>
<dbReference type="Proteomes" id="UP000486351">
    <property type="component" value="Unassembled WGS sequence"/>
</dbReference>
<comment type="caution">
    <text evidence="2">The sequence shown here is derived from an EMBL/GenBank/DDBJ whole genome shotgun (WGS) entry which is preliminary data.</text>
</comment>
<evidence type="ECO:0000313" key="3">
    <source>
        <dbReference type="Proteomes" id="UP000486351"/>
    </source>
</evidence>
<feature type="region of interest" description="Disordered" evidence="1">
    <location>
        <begin position="1"/>
        <end position="126"/>
    </location>
</feature>
<feature type="compositionally biased region" description="Polar residues" evidence="1">
    <location>
        <begin position="1"/>
        <end position="13"/>
    </location>
</feature>
<evidence type="ECO:0000256" key="1">
    <source>
        <dbReference type="SAM" id="MobiDB-lite"/>
    </source>
</evidence>
<evidence type="ECO:0000313" key="2">
    <source>
        <dbReference type="EMBL" id="KAE9319623.1"/>
    </source>
</evidence>
<organism evidence="2 3">
    <name type="scientific">Phytophthora fragariae</name>
    <dbReference type="NCBI Taxonomy" id="53985"/>
    <lineage>
        <taxon>Eukaryota</taxon>
        <taxon>Sar</taxon>
        <taxon>Stramenopiles</taxon>
        <taxon>Oomycota</taxon>
        <taxon>Peronosporomycetes</taxon>
        <taxon>Peronosporales</taxon>
        <taxon>Peronosporaceae</taxon>
        <taxon>Phytophthora</taxon>
    </lineage>
</organism>
<reference evidence="2 3" key="1">
    <citation type="submission" date="2018-09" db="EMBL/GenBank/DDBJ databases">
        <title>Genomic investigation of the strawberry pathogen Phytophthora fragariae indicates pathogenicity is determined by transcriptional variation in three key races.</title>
        <authorList>
            <person name="Adams T.M."/>
            <person name="Armitage A.D."/>
            <person name="Sobczyk M.K."/>
            <person name="Bates H.J."/>
            <person name="Dunwell J.M."/>
            <person name="Nellist C.F."/>
            <person name="Harrison R.J."/>
        </authorList>
    </citation>
    <scope>NUCLEOTIDE SEQUENCE [LARGE SCALE GENOMIC DNA]</scope>
    <source>
        <strain evidence="2 3">NOV-77</strain>
    </source>
</reference>
<feature type="compositionally biased region" description="Basic and acidic residues" evidence="1">
    <location>
        <begin position="106"/>
        <end position="126"/>
    </location>
</feature>
<name>A0A6G0R731_9STRA</name>
<sequence>MSHAGSRSRTEAANETAKCDGGVASSGGREFGADDEVQSDAGGDVLAAATGESEEMWSSGDGESRAATAVTATGAAKTRTGGPRRRVKSTEVAATATRPLTRAAKRRGDEQQRRSEERAIAARHGGERGQCAGCAARCYCAERRDGEAPDAN</sequence>